<dbReference type="EMBL" id="PPTX01000014">
    <property type="protein sequence ID" value="RDB78751.1"/>
    <property type="molecule type" value="Genomic_DNA"/>
</dbReference>
<dbReference type="Proteomes" id="UP000253752">
    <property type="component" value="Unassembled WGS sequence"/>
</dbReference>
<dbReference type="NCBIfam" id="TIGR00236">
    <property type="entry name" value="wecB"/>
    <property type="match status" value="1"/>
</dbReference>
<dbReference type="RefSeq" id="WP_114516517.1">
    <property type="nucleotide sequence ID" value="NZ_CP089333.1"/>
</dbReference>
<evidence type="ECO:0000313" key="3">
    <source>
        <dbReference type="EMBL" id="RDB78751.1"/>
    </source>
</evidence>
<comment type="caution">
    <text evidence="3">The sequence shown here is derived from an EMBL/GenBank/DDBJ whole genome shotgun (WGS) entry which is preliminary data.</text>
</comment>
<feature type="domain" description="UDP-N-acetylglucosamine 2-epimerase" evidence="2">
    <location>
        <begin position="22"/>
        <end position="355"/>
    </location>
</feature>
<dbReference type="PANTHER" id="PTHR43174:SF1">
    <property type="entry name" value="UDP-N-ACETYLGLUCOSAMINE 2-EPIMERASE"/>
    <property type="match status" value="1"/>
</dbReference>
<dbReference type="PANTHER" id="PTHR43174">
    <property type="entry name" value="UDP-N-ACETYLGLUCOSAMINE 2-EPIMERASE"/>
    <property type="match status" value="1"/>
</dbReference>
<reference evidence="3 4" key="1">
    <citation type="journal article" date="2018" name="Elife">
        <title>Discovery and characterization of a prevalent human gut bacterial enzyme sufficient for the inactivation of a family of plant toxins.</title>
        <authorList>
            <person name="Koppel N."/>
            <person name="Bisanz J.E."/>
            <person name="Pandelia M.E."/>
            <person name="Turnbaugh P.J."/>
            <person name="Balskus E.P."/>
        </authorList>
    </citation>
    <scope>NUCLEOTIDE SEQUENCE [LARGE SCALE GENOMIC DNA]</scope>
    <source>
        <strain evidence="3 4">MR1 #12</strain>
    </source>
</reference>
<dbReference type="Gene3D" id="3.40.50.2000">
    <property type="entry name" value="Glycogen Phosphorylase B"/>
    <property type="match status" value="2"/>
</dbReference>
<accession>A0A369MPR9</accession>
<gene>
    <name evidence="3" type="ORF">C1872_09715</name>
</gene>
<dbReference type="InterPro" id="IPR029767">
    <property type="entry name" value="WecB-like"/>
</dbReference>
<protein>
    <submittedName>
        <fullName evidence="3">UDP-N-acetylglucosamine 2-epimerase (Non-hydrolyzing)</fullName>
    </submittedName>
</protein>
<proteinExistence type="inferred from homology"/>
<dbReference type="CDD" id="cd03786">
    <property type="entry name" value="GTB_UDP-GlcNAc_2-Epimerase"/>
    <property type="match status" value="1"/>
</dbReference>
<dbReference type="AlphaFoldDB" id="A0A369MPR9"/>
<sequence length="365" mass="39775">MKVLTVVGARPQFIKAAMVSREFSERECIEEVIVHTGQHFDRNMSELFFEELGIPEPKINLGISGGTHAQMTARMLVALEDAMVEEAPDAILLYGDTNSTLAGALAAAKLGIPICHAEAGARTRFKSNPEEVNRICTDHLSSANCAPTPSCLENLVEEGLGAVSSFTGDLMYDAFAFYSERSDSSPLTLRKLDGSSFSLREPYIYLTCHRQENATESKLKELLSAIGELETAVVYPVHPRVRSLIEKTAPVGNVPNLHFVDPVGYLESIRLVNGAQLIITDSGGLQREAFFARKKCVTLLPFPSTDELLNGHRNILLPSIEKDALLEAIGVPQSIDDSFRPFGDGRAAVSIVESLLRIDEGGCLE</sequence>
<dbReference type="SUPFAM" id="SSF53756">
    <property type="entry name" value="UDP-Glycosyltransferase/glycogen phosphorylase"/>
    <property type="match status" value="1"/>
</dbReference>
<dbReference type="InterPro" id="IPR003331">
    <property type="entry name" value="UDP_GlcNAc_Epimerase_2_dom"/>
</dbReference>
<evidence type="ECO:0000259" key="2">
    <source>
        <dbReference type="Pfam" id="PF02350"/>
    </source>
</evidence>
<comment type="similarity">
    <text evidence="1">Belongs to the UDP-N-acetylglucosamine 2-epimerase family.</text>
</comment>
<name>A0A369MPR9_EGGLN</name>
<evidence type="ECO:0000313" key="4">
    <source>
        <dbReference type="Proteomes" id="UP000253752"/>
    </source>
</evidence>
<organism evidence="3 4">
    <name type="scientific">Eggerthella lenta</name>
    <name type="common">Eubacterium lentum</name>
    <dbReference type="NCBI Taxonomy" id="84112"/>
    <lineage>
        <taxon>Bacteria</taxon>
        <taxon>Bacillati</taxon>
        <taxon>Actinomycetota</taxon>
        <taxon>Coriobacteriia</taxon>
        <taxon>Eggerthellales</taxon>
        <taxon>Eggerthellaceae</taxon>
        <taxon>Eggerthella</taxon>
    </lineage>
</organism>
<keyword evidence="1" id="KW-0413">Isomerase</keyword>
<dbReference type="GO" id="GO:0016853">
    <property type="term" value="F:isomerase activity"/>
    <property type="evidence" value="ECO:0007669"/>
    <property type="project" value="UniProtKB-KW"/>
</dbReference>
<evidence type="ECO:0000256" key="1">
    <source>
        <dbReference type="RuleBase" id="RU003513"/>
    </source>
</evidence>
<dbReference type="Pfam" id="PF02350">
    <property type="entry name" value="Epimerase_2"/>
    <property type="match status" value="1"/>
</dbReference>